<dbReference type="EMBL" id="LXQA011044240">
    <property type="protein sequence ID" value="MCI82472.1"/>
    <property type="molecule type" value="Genomic_DNA"/>
</dbReference>
<organism evidence="1 2">
    <name type="scientific">Trifolium medium</name>
    <dbReference type="NCBI Taxonomy" id="97028"/>
    <lineage>
        <taxon>Eukaryota</taxon>
        <taxon>Viridiplantae</taxon>
        <taxon>Streptophyta</taxon>
        <taxon>Embryophyta</taxon>
        <taxon>Tracheophyta</taxon>
        <taxon>Spermatophyta</taxon>
        <taxon>Magnoliopsida</taxon>
        <taxon>eudicotyledons</taxon>
        <taxon>Gunneridae</taxon>
        <taxon>Pentapetalae</taxon>
        <taxon>rosids</taxon>
        <taxon>fabids</taxon>
        <taxon>Fabales</taxon>
        <taxon>Fabaceae</taxon>
        <taxon>Papilionoideae</taxon>
        <taxon>50 kb inversion clade</taxon>
        <taxon>NPAAA clade</taxon>
        <taxon>Hologalegina</taxon>
        <taxon>IRL clade</taxon>
        <taxon>Trifolieae</taxon>
        <taxon>Trifolium</taxon>
    </lineage>
</organism>
<name>A0A392V4V4_9FABA</name>
<keyword evidence="2" id="KW-1185">Reference proteome</keyword>
<evidence type="ECO:0000313" key="2">
    <source>
        <dbReference type="Proteomes" id="UP000265520"/>
    </source>
</evidence>
<feature type="non-terminal residue" evidence="1">
    <location>
        <position position="1"/>
    </location>
</feature>
<protein>
    <submittedName>
        <fullName evidence="1">Uncharacterized protein</fullName>
    </submittedName>
</protein>
<dbReference type="AlphaFoldDB" id="A0A392V4V4"/>
<proteinExistence type="predicted"/>
<accession>A0A392V4V4</accession>
<comment type="caution">
    <text evidence="1">The sequence shown here is derived from an EMBL/GenBank/DDBJ whole genome shotgun (WGS) entry which is preliminary data.</text>
</comment>
<evidence type="ECO:0000313" key="1">
    <source>
        <dbReference type="EMBL" id="MCI82472.1"/>
    </source>
</evidence>
<dbReference type="Proteomes" id="UP000265520">
    <property type="component" value="Unassembled WGS sequence"/>
</dbReference>
<sequence length="29" mass="3152">AVRFNPTYKNAAAVDAADKLAAEDPDRFD</sequence>
<reference evidence="1 2" key="1">
    <citation type="journal article" date="2018" name="Front. Plant Sci.">
        <title>Red Clover (Trifolium pratense) and Zigzag Clover (T. medium) - A Picture of Genomic Similarities and Differences.</title>
        <authorList>
            <person name="Dluhosova J."/>
            <person name="Istvanek J."/>
            <person name="Nedelnik J."/>
            <person name="Repkova J."/>
        </authorList>
    </citation>
    <scope>NUCLEOTIDE SEQUENCE [LARGE SCALE GENOMIC DNA]</scope>
    <source>
        <strain evidence="2">cv. 10/8</strain>
        <tissue evidence="1">Leaf</tissue>
    </source>
</reference>